<feature type="region of interest" description="Disordered" evidence="1">
    <location>
        <begin position="123"/>
        <end position="195"/>
    </location>
</feature>
<reference evidence="2" key="1">
    <citation type="journal article" date="2020" name="Stud. Mycol.">
        <title>101 Dothideomycetes genomes: a test case for predicting lifestyles and emergence of pathogens.</title>
        <authorList>
            <person name="Haridas S."/>
            <person name="Albert R."/>
            <person name="Binder M."/>
            <person name="Bloem J."/>
            <person name="Labutti K."/>
            <person name="Salamov A."/>
            <person name="Andreopoulos B."/>
            <person name="Baker S."/>
            <person name="Barry K."/>
            <person name="Bills G."/>
            <person name="Bluhm B."/>
            <person name="Cannon C."/>
            <person name="Castanera R."/>
            <person name="Culley D."/>
            <person name="Daum C."/>
            <person name="Ezra D."/>
            <person name="Gonzalez J."/>
            <person name="Henrissat B."/>
            <person name="Kuo A."/>
            <person name="Liang C."/>
            <person name="Lipzen A."/>
            <person name="Lutzoni F."/>
            <person name="Magnuson J."/>
            <person name="Mondo S."/>
            <person name="Nolan M."/>
            <person name="Ohm R."/>
            <person name="Pangilinan J."/>
            <person name="Park H.-J."/>
            <person name="Ramirez L."/>
            <person name="Alfaro M."/>
            <person name="Sun H."/>
            <person name="Tritt A."/>
            <person name="Yoshinaga Y."/>
            <person name="Zwiers L.-H."/>
            <person name="Turgeon B."/>
            <person name="Goodwin S."/>
            <person name="Spatafora J."/>
            <person name="Crous P."/>
            <person name="Grigoriev I."/>
        </authorList>
    </citation>
    <scope>NUCLEOTIDE SEQUENCE</scope>
    <source>
        <strain evidence="2">CBS 269.34</strain>
    </source>
</reference>
<feature type="compositionally biased region" description="Low complexity" evidence="1">
    <location>
        <begin position="134"/>
        <end position="181"/>
    </location>
</feature>
<dbReference type="OrthoDB" id="10618248at2759"/>
<evidence type="ECO:0000313" key="3">
    <source>
        <dbReference type="Proteomes" id="UP000799750"/>
    </source>
</evidence>
<gene>
    <name evidence="2" type="ORF">BU16DRAFT_244075</name>
</gene>
<evidence type="ECO:0000313" key="2">
    <source>
        <dbReference type="EMBL" id="KAF2500330.1"/>
    </source>
</evidence>
<name>A0A6A6R943_9PEZI</name>
<dbReference type="EMBL" id="MU004183">
    <property type="protein sequence ID" value="KAF2500330.1"/>
    <property type="molecule type" value="Genomic_DNA"/>
</dbReference>
<organism evidence="2 3">
    <name type="scientific">Lophium mytilinum</name>
    <dbReference type="NCBI Taxonomy" id="390894"/>
    <lineage>
        <taxon>Eukaryota</taxon>
        <taxon>Fungi</taxon>
        <taxon>Dikarya</taxon>
        <taxon>Ascomycota</taxon>
        <taxon>Pezizomycotina</taxon>
        <taxon>Dothideomycetes</taxon>
        <taxon>Pleosporomycetidae</taxon>
        <taxon>Mytilinidiales</taxon>
        <taxon>Mytilinidiaceae</taxon>
        <taxon>Lophium</taxon>
    </lineage>
</organism>
<sequence>MHAFKIAAILAVGLASLVAAGMSNFLLSSRSTGHQYPRLFEAPSGFGSNLFLIAVENEPRWASECVESTSTVTVTVVPTWCSAAIHSNPILPTTPPAGVPSSGSPSSASIVVPPLVPITVPGSASIPAGETPQSSVTVTEPAPTPSAPAMSTSVPSASAPSVTTPAHTTANHSTSSTGSAHVPGTSTQPDVPTVSSNGAAVPTMASDYLMARLLLAGAVINGAFAALA</sequence>
<accession>A0A6A6R943</accession>
<evidence type="ECO:0000256" key="1">
    <source>
        <dbReference type="SAM" id="MobiDB-lite"/>
    </source>
</evidence>
<dbReference type="AlphaFoldDB" id="A0A6A6R943"/>
<protein>
    <submittedName>
        <fullName evidence="2">Uncharacterized protein</fullName>
    </submittedName>
</protein>
<dbReference type="Proteomes" id="UP000799750">
    <property type="component" value="Unassembled WGS sequence"/>
</dbReference>
<keyword evidence="3" id="KW-1185">Reference proteome</keyword>
<proteinExistence type="predicted"/>
<feature type="compositionally biased region" description="Polar residues" evidence="1">
    <location>
        <begin position="184"/>
        <end position="195"/>
    </location>
</feature>